<dbReference type="InterPro" id="IPR036136">
    <property type="entry name" value="Nit/Sulf_reduc_fer-like_dom_sf"/>
</dbReference>
<evidence type="ECO:0000256" key="4">
    <source>
        <dbReference type="ARBA" id="ARBA00023002"/>
    </source>
</evidence>
<protein>
    <submittedName>
        <fullName evidence="9">Sulfite reductase</fullName>
    </submittedName>
</protein>
<dbReference type="PANTHER" id="PTHR32439">
    <property type="entry name" value="FERREDOXIN--NITRITE REDUCTASE, CHLOROPLASTIC"/>
    <property type="match status" value="1"/>
</dbReference>
<evidence type="ECO:0000256" key="5">
    <source>
        <dbReference type="ARBA" id="ARBA00023004"/>
    </source>
</evidence>
<keyword evidence="10" id="KW-1185">Reference proteome</keyword>
<dbReference type="Pfam" id="PF03460">
    <property type="entry name" value="NIR_SIR_ferr"/>
    <property type="match status" value="2"/>
</dbReference>
<reference evidence="9 10" key="1">
    <citation type="journal article" date="2014" name="Nature">
        <title>An environmental bacterial taxon with a large and distinct metabolic repertoire.</title>
        <authorList>
            <person name="Wilson M.C."/>
            <person name="Mori T."/>
            <person name="Ruckert C."/>
            <person name="Uria A.R."/>
            <person name="Helf M.J."/>
            <person name="Takada K."/>
            <person name="Gernert C."/>
            <person name="Steffens U.A."/>
            <person name="Heycke N."/>
            <person name="Schmitt S."/>
            <person name="Rinke C."/>
            <person name="Helfrich E.J."/>
            <person name="Brachmann A.O."/>
            <person name="Gurgui C."/>
            <person name="Wakimoto T."/>
            <person name="Kracht M."/>
            <person name="Crusemann M."/>
            <person name="Hentschel U."/>
            <person name="Abe I."/>
            <person name="Matsunaga S."/>
            <person name="Kalinowski J."/>
            <person name="Takeyama H."/>
            <person name="Piel J."/>
        </authorList>
    </citation>
    <scope>NUCLEOTIDE SEQUENCE [LARGE SCALE GENOMIC DNA]</scope>
    <source>
        <strain evidence="10">TSY1</strain>
    </source>
</reference>
<evidence type="ECO:0000256" key="2">
    <source>
        <dbReference type="ARBA" id="ARBA00022617"/>
    </source>
</evidence>
<dbReference type="InterPro" id="IPR045854">
    <property type="entry name" value="NO2/SO3_Rdtase_4Fe4S_sf"/>
</dbReference>
<proteinExistence type="predicted"/>
<keyword evidence="5" id="KW-0408">Iron</keyword>
<keyword evidence="2" id="KW-0349">Heme</keyword>
<dbReference type="Pfam" id="PF01077">
    <property type="entry name" value="NIR_SIR"/>
    <property type="match status" value="2"/>
</dbReference>
<organism evidence="9 10">
    <name type="scientific">Entotheonella factor</name>
    <dbReference type="NCBI Taxonomy" id="1429438"/>
    <lineage>
        <taxon>Bacteria</taxon>
        <taxon>Pseudomonadati</taxon>
        <taxon>Nitrospinota/Tectimicrobiota group</taxon>
        <taxon>Candidatus Tectimicrobiota</taxon>
        <taxon>Candidatus Entotheonellia</taxon>
        <taxon>Candidatus Entotheonellales</taxon>
        <taxon>Candidatus Entotheonellaceae</taxon>
        <taxon>Candidatus Entotheonella</taxon>
    </lineage>
</organism>
<dbReference type="EMBL" id="AZHW01000663">
    <property type="protein sequence ID" value="ETW97457.1"/>
    <property type="molecule type" value="Genomic_DNA"/>
</dbReference>
<gene>
    <name evidence="9" type="ORF">ETSY1_22575</name>
</gene>
<dbReference type="InterPro" id="IPR051329">
    <property type="entry name" value="NIR_SIR_4Fe-4S"/>
</dbReference>
<dbReference type="PANTHER" id="PTHR32439:SF9">
    <property type="entry name" value="BLR3264 PROTEIN"/>
    <property type="match status" value="1"/>
</dbReference>
<dbReference type="Gene3D" id="3.90.480.10">
    <property type="entry name" value="Sulfite Reductase Hemoprotein,Domain 2"/>
    <property type="match status" value="1"/>
</dbReference>
<dbReference type="AlphaFoldDB" id="W4LHJ6"/>
<dbReference type="GO" id="GO:0046872">
    <property type="term" value="F:metal ion binding"/>
    <property type="evidence" value="ECO:0007669"/>
    <property type="project" value="UniProtKB-KW"/>
</dbReference>
<dbReference type="GO" id="GO:0020037">
    <property type="term" value="F:heme binding"/>
    <property type="evidence" value="ECO:0007669"/>
    <property type="project" value="InterPro"/>
</dbReference>
<evidence type="ECO:0000256" key="6">
    <source>
        <dbReference type="ARBA" id="ARBA00023014"/>
    </source>
</evidence>
<keyword evidence="6" id="KW-0411">Iron-sulfur</keyword>
<feature type="domain" description="Nitrite/sulphite reductase 4Fe-4S" evidence="7">
    <location>
        <begin position="157"/>
        <end position="312"/>
    </location>
</feature>
<dbReference type="GO" id="GO:0016491">
    <property type="term" value="F:oxidoreductase activity"/>
    <property type="evidence" value="ECO:0007669"/>
    <property type="project" value="UniProtKB-KW"/>
</dbReference>
<feature type="domain" description="Nitrite/sulphite reductase 4Fe-4S" evidence="7">
    <location>
        <begin position="435"/>
        <end position="584"/>
    </location>
</feature>
<evidence type="ECO:0000256" key="1">
    <source>
        <dbReference type="ARBA" id="ARBA00022485"/>
    </source>
</evidence>
<evidence type="ECO:0000256" key="3">
    <source>
        <dbReference type="ARBA" id="ARBA00022723"/>
    </source>
</evidence>
<dbReference type="SUPFAM" id="SSF56014">
    <property type="entry name" value="Nitrite and sulphite reductase 4Fe-4S domain-like"/>
    <property type="match status" value="2"/>
</dbReference>
<dbReference type="HOGENOM" id="CLU_015667_1_1_7"/>
<dbReference type="Gene3D" id="3.30.413.10">
    <property type="entry name" value="Sulfite Reductase Hemoprotein, domain 1"/>
    <property type="match status" value="2"/>
</dbReference>
<evidence type="ECO:0000259" key="8">
    <source>
        <dbReference type="Pfam" id="PF03460"/>
    </source>
</evidence>
<accession>W4LHJ6</accession>
<dbReference type="GO" id="GO:0051539">
    <property type="term" value="F:4 iron, 4 sulfur cluster binding"/>
    <property type="evidence" value="ECO:0007669"/>
    <property type="project" value="UniProtKB-KW"/>
</dbReference>
<dbReference type="InterPro" id="IPR005117">
    <property type="entry name" value="NiRdtase/SiRdtase_haem-b_fer"/>
</dbReference>
<dbReference type="InterPro" id="IPR006066">
    <property type="entry name" value="NO2/SO3_Rdtase_FeS/sirohaem_BS"/>
</dbReference>
<keyword evidence="3" id="KW-0479">Metal-binding</keyword>
<name>W4LHJ6_ENTF1</name>
<dbReference type="SUPFAM" id="SSF55124">
    <property type="entry name" value="Nitrite/Sulfite reductase N-terminal domain-like"/>
    <property type="match status" value="2"/>
</dbReference>
<dbReference type="PRINTS" id="PR00397">
    <property type="entry name" value="SIROHAEM"/>
</dbReference>
<feature type="domain" description="Nitrite/Sulfite reductase ferredoxin-like" evidence="8">
    <location>
        <begin position="362"/>
        <end position="425"/>
    </location>
</feature>
<dbReference type="Proteomes" id="UP000019141">
    <property type="component" value="Unassembled WGS sequence"/>
</dbReference>
<evidence type="ECO:0000313" key="9">
    <source>
        <dbReference type="EMBL" id="ETW97457.1"/>
    </source>
</evidence>
<keyword evidence="1" id="KW-0004">4Fe-4S</keyword>
<feature type="domain" description="Nitrite/Sulfite reductase ferredoxin-like" evidence="8">
    <location>
        <begin position="91"/>
        <end position="149"/>
    </location>
</feature>
<evidence type="ECO:0000259" key="7">
    <source>
        <dbReference type="Pfam" id="PF01077"/>
    </source>
</evidence>
<sequence length="692" mass="76295">MSQFSSWKDRLAGQLPVELNEEISIYDTQLELRRQDKIDEKVFAETRLRRGVYGQRYDNGLRHDGTGQKTLDYPSDDLTKGPNTVWDAPGMMRIKIPFGGLNAEQMDTLADLAEEYADAICHVTTRQDIQLHFVHIDDTPDLMRRLAAVGITTREACGNVVRNVAACPYAGVCHDEAFDVTPYARALAHFLLGHKDAQDFGRKFKISFSGCADHGCGLANMHDLGLIAKTRIEDDQVHYGFAFYVGGGLGAVPHQAQLYADFVPEDEILPLAQAVCRVFARLGEKRNRARARLKFLVAKLGMEEFRRLVEAERENLPEDDRWTAYLGDLGITDEQPTRGAQALGDGPHPDGFEAWCDSNVMAQRQPGYAAVTVTLPLGDLTSEQFRALANITRHYNGGQARTTVEQNIVLRWIAQADLPALYRDLIGVGLGRPGASTITDITACPGTDTCKLGISSSRGLAAELGQQLTVLNNSLDDAVKPLKIKVSGCFNSCGQHHVADLGFYGVSRKSGLHAVPHFQVVLGGQWTGNAGSYGLATVAIPSKNIPEVVNRITDYYVQERQAEETFQAFVKRVGKAKMRALLEDLTAIPAYIEDRHYYSDWGDPREYTLGDMGIGECAGEVVSLTEFGLSASERQVFEAQVELDRGDAKAAGETAFSAMLQAAKALIQTRNIDIADDPDRIVEEFKTYFYDS</sequence>
<keyword evidence="4" id="KW-0560">Oxidoreductase</keyword>
<evidence type="ECO:0000313" key="10">
    <source>
        <dbReference type="Proteomes" id="UP000019141"/>
    </source>
</evidence>
<feature type="non-terminal residue" evidence="9">
    <location>
        <position position="692"/>
    </location>
</feature>
<comment type="caution">
    <text evidence="9">The sequence shown here is derived from an EMBL/GenBank/DDBJ whole genome shotgun (WGS) entry which is preliminary data.</text>
</comment>
<dbReference type="PROSITE" id="PS00365">
    <property type="entry name" value="NIR_SIR"/>
    <property type="match status" value="1"/>
</dbReference>
<dbReference type="InterPro" id="IPR006067">
    <property type="entry name" value="NO2/SO3_Rdtase_4Fe4S_dom"/>
</dbReference>